<accession>A0A015XE35</accession>
<reference evidence="1 2" key="1">
    <citation type="submission" date="2014-02" db="EMBL/GenBank/DDBJ databases">
        <authorList>
            <person name="Sears C."/>
            <person name="Carroll K."/>
            <person name="Sack B.R."/>
            <person name="Qadri F."/>
            <person name="Myers L.L."/>
            <person name="Chung G.-T."/>
            <person name="Escheverria P."/>
            <person name="Fraser C.M."/>
            <person name="Sadzewicz L."/>
            <person name="Shefchek K.A."/>
            <person name="Tallon L."/>
            <person name="Das S.P."/>
            <person name="Daugherty S."/>
            <person name="Mongodin E.F."/>
        </authorList>
    </citation>
    <scope>NUCLEOTIDE SEQUENCE [LARGE SCALE GENOMIC DNA]</scope>
    <source>
        <strain evidence="2">3998T(B)3</strain>
    </source>
</reference>
<sequence length="37" mass="4242">MALKKQRPLRFTPETAFIHSITIQLLKRYAGSSHLST</sequence>
<name>A0A015XE35_BACFG</name>
<protein>
    <submittedName>
        <fullName evidence="1">Uncharacterized protein</fullName>
    </submittedName>
</protein>
<dbReference type="PATRIC" id="fig|1339316.3.peg.2287"/>
<comment type="caution">
    <text evidence="1">The sequence shown here is derived from an EMBL/GenBank/DDBJ whole genome shotgun (WGS) entry which is preliminary data.</text>
</comment>
<gene>
    <name evidence="1" type="ORF">M125_2380</name>
</gene>
<dbReference type="Proteomes" id="UP000020773">
    <property type="component" value="Unassembled WGS sequence"/>
</dbReference>
<dbReference type="AlphaFoldDB" id="A0A015XE35"/>
<proteinExistence type="predicted"/>
<organism evidence="1 2">
    <name type="scientific">Bacteroides fragilis str. 3998T(B)3</name>
    <dbReference type="NCBI Taxonomy" id="1339316"/>
    <lineage>
        <taxon>Bacteria</taxon>
        <taxon>Pseudomonadati</taxon>
        <taxon>Bacteroidota</taxon>
        <taxon>Bacteroidia</taxon>
        <taxon>Bacteroidales</taxon>
        <taxon>Bacteroidaceae</taxon>
        <taxon>Bacteroides</taxon>
    </lineage>
</organism>
<evidence type="ECO:0000313" key="2">
    <source>
        <dbReference type="Proteomes" id="UP000020773"/>
    </source>
</evidence>
<dbReference type="EMBL" id="JGDB01000099">
    <property type="protein sequence ID" value="EXY90915.1"/>
    <property type="molecule type" value="Genomic_DNA"/>
</dbReference>
<evidence type="ECO:0000313" key="1">
    <source>
        <dbReference type="EMBL" id="EXY90915.1"/>
    </source>
</evidence>